<sequence>MKAAIWTAYGNPTVLKVEEIEKPIPKNNEILVKVYSSAVTTGDCRMRRFDVPNGMWLLTRLAFGVFKPRKSVSGMDFSGEVFAVGHDVSQFKVGDRVFGTTGMELGANADYLCIAQDKAVVTIPSSITYTDAAALIFGGLAVLHFLKGIINVGSKVLINGASGAVGSAAIQISKHFEADVTGVCSSGNTALVVSIGADNVIDYTKENFTDNGEVYDVILDTVGNLSYNKCQKSLAKGGKLILINAGLGTILSSLFNRQLICGVAEENKALLLEILKLYQSNGFKPVIDEVYPLNEIVKAHEYVDKGHKKGNVVLSHTD</sequence>
<evidence type="ECO:0000313" key="2">
    <source>
        <dbReference type="EMBL" id="GHG06185.1"/>
    </source>
</evidence>
<dbReference type="InterPro" id="IPR011032">
    <property type="entry name" value="GroES-like_sf"/>
</dbReference>
<protein>
    <submittedName>
        <fullName evidence="2">NADPH:quinone reductase</fullName>
    </submittedName>
</protein>
<keyword evidence="3" id="KW-1185">Reference proteome</keyword>
<dbReference type="EMBL" id="BNCK01000012">
    <property type="protein sequence ID" value="GHG06185.1"/>
    <property type="molecule type" value="Genomic_DNA"/>
</dbReference>
<evidence type="ECO:0000259" key="1">
    <source>
        <dbReference type="SMART" id="SM00829"/>
    </source>
</evidence>
<dbReference type="Gene3D" id="3.90.180.10">
    <property type="entry name" value="Medium-chain alcohol dehydrogenases, catalytic domain"/>
    <property type="match status" value="1"/>
</dbReference>
<dbReference type="InterPro" id="IPR013154">
    <property type="entry name" value="ADH-like_N"/>
</dbReference>
<proteinExistence type="predicted"/>
<dbReference type="RefSeq" id="WP_189774343.1">
    <property type="nucleotide sequence ID" value="NZ_BNCK01000012.1"/>
</dbReference>
<dbReference type="SUPFAM" id="SSF51735">
    <property type="entry name" value="NAD(P)-binding Rossmann-fold domains"/>
    <property type="match status" value="1"/>
</dbReference>
<dbReference type="AlphaFoldDB" id="A0A919EQ23"/>
<dbReference type="PANTHER" id="PTHR44013:SF1">
    <property type="entry name" value="ZINC-TYPE ALCOHOL DEHYDROGENASE-LIKE PROTEIN C16A3.02C"/>
    <property type="match status" value="1"/>
</dbReference>
<reference evidence="2" key="2">
    <citation type="submission" date="2020-09" db="EMBL/GenBank/DDBJ databases">
        <authorList>
            <person name="Sun Q."/>
            <person name="Kim S."/>
        </authorList>
    </citation>
    <scope>NUCLEOTIDE SEQUENCE</scope>
    <source>
        <strain evidence="2">KCTC 42731</strain>
    </source>
</reference>
<accession>A0A919EQ23</accession>
<dbReference type="SMART" id="SM00829">
    <property type="entry name" value="PKS_ER"/>
    <property type="match status" value="1"/>
</dbReference>
<dbReference type="Pfam" id="PF08240">
    <property type="entry name" value="ADH_N"/>
    <property type="match status" value="1"/>
</dbReference>
<reference evidence="2" key="1">
    <citation type="journal article" date="2014" name="Int. J. Syst. Evol. Microbiol.">
        <title>Complete genome sequence of Corynebacterium casei LMG S-19264T (=DSM 44701T), isolated from a smear-ripened cheese.</title>
        <authorList>
            <consortium name="US DOE Joint Genome Institute (JGI-PGF)"/>
            <person name="Walter F."/>
            <person name="Albersmeier A."/>
            <person name="Kalinowski J."/>
            <person name="Ruckert C."/>
        </authorList>
    </citation>
    <scope>NUCLEOTIDE SEQUENCE</scope>
    <source>
        <strain evidence="2">KCTC 42731</strain>
    </source>
</reference>
<dbReference type="GO" id="GO:0016491">
    <property type="term" value="F:oxidoreductase activity"/>
    <property type="evidence" value="ECO:0007669"/>
    <property type="project" value="InterPro"/>
</dbReference>
<dbReference type="CDD" id="cd08267">
    <property type="entry name" value="MDR1"/>
    <property type="match status" value="1"/>
</dbReference>
<dbReference type="InterPro" id="IPR052733">
    <property type="entry name" value="Chloroplast_QOR"/>
</dbReference>
<gene>
    <name evidence="2" type="ORF">GCM10017161_39780</name>
</gene>
<dbReference type="Proteomes" id="UP000623842">
    <property type="component" value="Unassembled WGS sequence"/>
</dbReference>
<dbReference type="InterPro" id="IPR036291">
    <property type="entry name" value="NAD(P)-bd_dom_sf"/>
</dbReference>
<name>A0A919EQ23_9GAMM</name>
<dbReference type="InterPro" id="IPR020843">
    <property type="entry name" value="ER"/>
</dbReference>
<organism evidence="2 3">
    <name type="scientific">Thalassotalea marina</name>
    <dbReference type="NCBI Taxonomy" id="1673741"/>
    <lineage>
        <taxon>Bacteria</taxon>
        <taxon>Pseudomonadati</taxon>
        <taxon>Pseudomonadota</taxon>
        <taxon>Gammaproteobacteria</taxon>
        <taxon>Alteromonadales</taxon>
        <taxon>Colwelliaceae</taxon>
        <taxon>Thalassotalea</taxon>
    </lineage>
</organism>
<comment type="caution">
    <text evidence="2">The sequence shown here is derived from an EMBL/GenBank/DDBJ whole genome shotgun (WGS) entry which is preliminary data.</text>
</comment>
<dbReference type="PANTHER" id="PTHR44013">
    <property type="entry name" value="ZINC-TYPE ALCOHOL DEHYDROGENASE-LIKE PROTEIN C16A3.02C"/>
    <property type="match status" value="1"/>
</dbReference>
<feature type="domain" description="Enoyl reductase (ER)" evidence="1">
    <location>
        <begin position="10"/>
        <end position="314"/>
    </location>
</feature>
<dbReference type="Pfam" id="PF13602">
    <property type="entry name" value="ADH_zinc_N_2"/>
    <property type="match status" value="1"/>
</dbReference>
<dbReference type="Gene3D" id="3.40.50.720">
    <property type="entry name" value="NAD(P)-binding Rossmann-like Domain"/>
    <property type="match status" value="1"/>
</dbReference>
<dbReference type="SUPFAM" id="SSF50129">
    <property type="entry name" value="GroES-like"/>
    <property type="match status" value="1"/>
</dbReference>
<evidence type="ECO:0000313" key="3">
    <source>
        <dbReference type="Proteomes" id="UP000623842"/>
    </source>
</evidence>